<comment type="subcellular location">
    <subcellularLocation>
        <location evidence="1">Cell projection</location>
        <location evidence="1">Cilium</location>
        <location evidence="1">Photoreceptor outer segment</location>
    </subcellularLocation>
    <subcellularLocation>
        <location evidence="2">Cytoplasm</location>
        <location evidence="2">Cytosol</location>
    </subcellularLocation>
    <subcellularLocation>
        <location evidence="16">Peroxisome membrane</location>
    </subcellularLocation>
</comment>
<evidence type="ECO:0000256" key="12">
    <source>
        <dbReference type="ARBA" id="ARBA00023140"/>
    </source>
</evidence>
<evidence type="ECO:0000256" key="3">
    <source>
        <dbReference type="ARBA" id="ARBA00006914"/>
    </source>
</evidence>
<dbReference type="InterPro" id="IPR003593">
    <property type="entry name" value="AAA+_ATPase"/>
</dbReference>
<evidence type="ECO:0000256" key="10">
    <source>
        <dbReference type="ARBA" id="ARBA00022840"/>
    </source>
</evidence>
<evidence type="ECO:0000256" key="2">
    <source>
        <dbReference type="ARBA" id="ARBA00004514"/>
    </source>
</evidence>
<evidence type="ECO:0000256" key="13">
    <source>
        <dbReference type="ARBA" id="ARBA00023273"/>
    </source>
</evidence>
<comment type="catalytic activity">
    <reaction evidence="17">
        <text>ATP + H2O = ADP + phosphate + H(+)</text>
        <dbReference type="Rhea" id="RHEA:13065"/>
        <dbReference type="ChEBI" id="CHEBI:15377"/>
        <dbReference type="ChEBI" id="CHEBI:15378"/>
        <dbReference type="ChEBI" id="CHEBI:30616"/>
        <dbReference type="ChEBI" id="CHEBI:43474"/>
        <dbReference type="ChEBI" id="CHEBI:456216"/>
    </reaction>
    <physiologicalReaction direction="left-to-right" evidence="17">
        <dbReference type="Rhea" id="RHEA:13066"/>
    </physiologicalReaction>
</comment>
<gene>
    <name evidence="22" type="ORF">E1301_Tti019082</name>
</gene>
<dbReference type="SUPFAM" id="SSF52540">
    <property type="entry name" value="P-loop containing nucleoside triphosphate hydrolases"/>
    <property type="match status" value="2"/>
</dbReference>
<feature type="domain" description="AAA+ ATPase" evidence="21">
    <location>
        <begin position="831"/>
        <end position="969"/>
    </location>
</feature>
<keyword evidence="8" id="KW-0547">Nucleotide-binding</keyword>
<evidence type="ECO:0000256" key="19">
    <source>
        <dbReference type="ARBA" id="ARBA00065183"/>
    </source>
</evidence>
<protein>
    <recommendedName>
        <fullName evidence="14">Peroxisomal ATPase PEX6</fullName>
    </recommendedName>
    <alternativeName>
        <fullName evidence="15">Peroxin-6</fullName>
    </alternativeName>
    <alternativeName>
        <fullName evidence="20">Peroxisomal biogenesis factor 6</fullName>
    </alternativeName>
</protein>
<dbReference type="Gene3D" id="3.40.50.300">
    <property type="entry name" value="P-loop containing nucleotide triphosphate hydrolases"/>
    <property type="match status" value="2"/>
</dbReference>
<feature type="domain" description="AAA+ ATPase" evidence="21">
    <location>
        <begin position="562"/>
        <end position="693"/>
    </location>
</feature>
<dbReference type="GO" id="GO:0001750">
    <property type="term" value="C:photoreceptor outer segment"/>
    <property type="evidence" value="ECO:0007669"/>
    <property type="project" value="UniProtKB-SubCell"/>
</dbReference>
<evidence type="ECO:0000256" key="11">
    <source>
        <dbReference type="ARBA" id="ARBA00023136"/>
    </source>
</evidence>
<evidence type="ECO:0000256" key="8">
    <source>
        <dbReference type="ARBA" id="ARBA00022741"/>
    </source>
</evidence>
<comment type="caution">
    <text evidence="22">The sequence shown here is derived from an EMBL/GenBank/DDBJ whole genome shotgun (WGS) entry which is preliminary data.</text>
</comment>
<keyword evidence="9" id="KW-0378">Hydrolase</keyword>
<comment type="subunit">
    <text evidence="19">Interacts with PEX1; forming the PEX1-PEX6 AAA ATPase complex, which is composed of a heterohexamer formed by a trimer of PEX1-PEX6 dimers. Interacts with PEX26; interaction is direct and promotes recruitment to peroxisomal membranes. Interacts with ZFAND6.</text>
</comment>
<dbReference type="PANTHER" id="PTHR23077">
    <property type="entry name" value="AAA-FAMILY ATPASE"/>
    <property type="match status" value="1"/>
</dbReference>
<evidence type="ECO:0000313" key="23">
    <source>
        <dbReference type="Proteomes" id="UP000324632"/>
    </source>
</evidence>
<sequence>MAAPVKLQCPDEFPSHIHPLHVLVNKSTFTQHFPNCNGPTHALLFSSMDDRSSSKRRFIVCAHVTAELETNVNTHTCLTVYVSRCFLRHYGLKDHSHGSVSPQPLLPLKRIVIGARTKQSLRWASSQKFSSGLLVLTSCHTHTLLARQGDVLLIPYHHSLGDDAAHVQQCLSDVMVLECTPVSQGSITMNTSVLVSDCRDLPISAGLDMTGKLSSSSLFVSDFAQYANSLTSSSSLLSSKVMVSSDFSTVIQALECRLDVRVLDVSSLYKPVAILCRLHHMDPLDVDSVIFVNKSLLLKLGVFNGEWVVASLPSDKVKSYLKGPDLEECENPSKRRACVHLVKIEAFDTVRHSDLDVNDHFGYISPLQWFNLSGGTPVPVGNTTIKIKRWNKVSSPAASQISASACRSAAPPYAKELHIEAVISPEYNCHGVFENLLHKHFSTARLVQQGHILGIPSQGHPDLVEHNSEGIFRWPVLYFKVKQVSGFSEDDDDDEVSSYLADSYHTSLYMGSPAHSLCPCLVLQKGVSVWTSLCPPGVSCTVEKLLTIIQPHLSESSITLKRGCSVLLMGPNGCGKSTAVRAASRRLHLHLIQVDCVTVCADTAAACEVKMKSMFERAELHHPCVLLLKHLELLGQPRDGTETDSRIISSLCQIITALPASVVVVGSVSSARDLSPDVLTAFIHQVTVDSLTEDQRRMMLSSLSEDLPLGKDVNLARIAKQTAGFVLGDICALLTGAGKAAHRRLLKTFFPDGASEQDEEDLCVSGVKVLSDDFSAALEALQDAHSQAIGAPKIPSVRWQDVGGLQQVKKEILDTIQLPLDHPELLSLGLRRSGLLLYGPPGTGKTLLAKAVATECSMTFLSVKGPELINMYVGQSEENIREVFSKARSAAPCIVFFDELDSLAPNRGHTGDSAGVMDRVVSQLLAELDGLHSSGDVFVIGATNRPDLLDQSLLRPGRFDKLVYVGINEDKESQLQVLKAILRKFKVDPSVCLSDVVDSCPSQLTGADLYALCSDAMMSAIKRKILQINEGVDSESSALTLCSQDFRQALTGLTPSVSERELNRYKALQQKFNAK</sequence>
<dbReference type="PROSITE" id="PS00674">
    <property type="entry name" value="AAA"/>
    <property type="match status" value="1"/>
</dbReference>
<evidence type="ECO:0000256" key="1">
    <source>
        <dbReference type="ARBA" id="ARBA00004504"/>
    </source>
</evidence>
<dbReference type="FunFam" id="3.40.50.300:FF:000109">
    <property type="entry name" value="Peroxisomal biogenesis factor 6"/>
    <property type="match status" value="1"/>
</dbReference>
<keyword evidence="5" id="KW-0963">Cytoplasm</keyword>
<keyword evidence="23" id="KW-1185">Reference proteome</keyword>
<evidence type="ECO:0000256" key="15">
    <source>
        <dbReference type="ARBA" id="ARBA00034920"/>
    </source>
</evidence>
<dbReference type="GO" id="GO:0005829">
    <property type="term" value="C:cytosol"/>
    <property type="evidence" value="ECO:0007669"/>
    <property type="project" value="UniProtKB-SubCell"/>
</dbReference>
<evidence type="ECO:0000256" key="4">
    <source>
        <dbReference type="ARBA" id="ARBA00022481"/>
    </source>
</evidence>
<proteinExistence type="inferred from homology"/>
<keyword evidence="13" id="KW-0966">Cell projection</keyword>
<dbReference type="SMART" id="SM00382">
    <property type="entry name" value="AAA"/>
    <property type="match status" value="2"/>
</dbReference>
<dbReference type="AlphaFoldDB" id="A0A5A9NRC7"/>
<evidence type="ECO:0000256" key="7">
    <source>
        <dbReference type="ARBA" id="ARBA00022737"/>
    </source>
</evidence>
<keyword evidence="10" id="KW-0067">ATP-binding</keyword>
<comment type="function">
    <text evidence="18">Component of the PEX1-PEX6 AAA ATPase complex, a protein dislocase complex that mediates the ATP-dependent extraction of the PEX5 receptor from peroxisomal membranes, an essential step for PEX5 recycling. Specifically recognizes PEX5 monoubiquitinated at 'Cys-11', and pulls it out of the peroxisome lumen through the PEX2-PEX10-PEX12 retrotranslocation channel. Extraction by the PEX1-PEX6 AAA ATPase complex is accompanied by unfolding of the TPR repeats and release of bound cargo from PEX5.</text>
</comment>
<evidence type="ECO:0000256" key="14">
    <source>
        <dbReference type="ARBA" id="ARBA00034811"/>
    </source>
</evidence>
<dbReference type="InterPro" id="IPR003960">
    <property type="entry name" value="ATPase_AAA_CS"/>
</dbReference>
<dbReference type="PANTHER" id="PTHR23077:SF9">
    <property type="entry name" value="PEROXISOMAL ATPASE PEX6"/>
    <property type="match status" value="1"/>
</dbReference>
<accession>A0A5A9NRC7</accession>
<dbReference type="GO" id="GO:0005778">
    <property type="term" value="C:peroxisomal membrane"/>
    <property type="evidence" value="ECO:0007669"/>
    <property type="project" value="UniProtKB-SubCell"/>
</dbReference>
<evidence type="ECO:0000256" key="16">
    <source>
        <dbReference type="ARBA" id="ARBA00046271"/>
    </source>
</evidence>
<name>A0A5A9NRC7_9TELE</name>
<evidence type="ECO:0000256" key="6">
    <source>
        <dbReference type="ARBA" id="ARBA00022593"/>
    </source>
</evidence>
<dbReference type="InterPro" id="IPR047533">
    <property type="entry name" value="RecA-like_PEX6_r2"/>
</dbReference>
<dbReference type="GO" id="GO:0016558">
    <property type="term" value="P:protein import into peroxisome matrix"/>
    <property type="evidence" value="ECO:0007669"/>
    <property type="project" value="TreeGrafter"/>
</dbReference>
<dbReference type="InterPro" id="IPR003959">
    <property type="entry name" value="ATPase_AAA_core"/>
</dbReference>
<dbReference type="Proteomes" id="UP000324632">
    <property type="component" value="Chromosome 14"/>
</dbReference>
<dbReference type="FunFam" id="3.40.50.300:FF:000988">
    <property type="entry name" value="peroxisome biogenesis factor 6"/>
    <property type="match status" value="1"/>
</dbReference>
<evidence type="ECO:0000256" key="20">
    <source>
        <dbReference type="ARBA" id="ARBA00078618"/>
    </source>
</evidence>
<dbReference type="FunFam" id="1.10.8.60:FF:000059">
    <property type="entry name" value="peroxisome biogenesis factor 6"/>
    <property type="match status" value="1"/>
</dbReference>
<dbReference type="InterPro" id="IPR050168">
    <property type="entry name" value="AAA_ATPase_domain"/>
</dbReference>
<evidence type="ECO:0000256" key="9">
    <source>
        <dbReference type="ARBA" id="ARBA00022801"/>
    </source>
</evidence>
<keyword evidence="7" id="KW-0677">Repeat</keyword>
<dbReference type="Pfam" id="PF00004">
    <property type="entry name" value="AAA"/>
    <property type="match status" value="2"/>
</dbReference>
<dbReference type="GO" id="GO:0016887">
    <property type="term" value="F:ATP hydrolysis activity"/>
    <property type="evidence" value="ECO:0007669"/>
    <property type="project" value="InterPro"/>
</dbReference>
<evidence type="ECO:0000256" key="5">
    <source>
        <dbReference type="ARBA" id="ARBA00022490"/>
    </source>
</evidence>
<reference evidence="22 23" key="1">
    <citation type="journal article" date="2019" name="Mol. Ecol. Resour.">
        <title>Chromosome-level genome assembly of Triplophysa tibetana, a fish adapted to the harsh high-altitude environment of the Tibetan Plateau.</title>
        <authorList>
            <person name="Yang X."/>
            <person name="Liu H."/>
            <person name="Ma Z."/>
            <person name="Zou Y."/>
            <person name="Zou M."/>
            <person name="Mao Y."/>
            <person name="Li X."/>
            <person name="Wang H."/>
            <person name="Chen T."/>
            <person name="Wang W."/>
            <person name="Yang R."/>
        </authorList>
    </citation>
    <scope>NUCLEOTIDE SEQUENCE [LARGE SCALE GENOMIC DNA]</scope>
    <source>
        <strain evidence="22">TTIB1903HZAU</strain>
        <tissue evidence="22">Muscle</tissue>
    </source>
</reference>
<evidence type="ECO:0000256" key="18">
    <source>
        <dbReference type="ARBA" id="ARBA00057209"/>
    </source>
</evidence>
<dbReference type="CDD" id="cd19527">
    <property type="entry name" value="RecA-like_PEX6_r2"/>
    <property type="match status" value="1"/>
</dbReference>
<evidence type="ECO:0000259" key="21">
    <source>
        <dbReference type="SMART" id="SM00382"/>
    </source>
</evidence>
<dbReference type="FunFam" id="1.10.8.60:FF:000039">
    <property type="entry name" value="peroxisome biogenesis factor 6"/>
    <property type="match status" value="1"/>
</dbReference>
<dbReference type="InterPro" id="IPR027417">
    <property type="entry name" value="P-loop_NTPase"/>
</dbReference>
<keyword evidence="6" id="KW-0962">Peroxisome biogenesis</keyword>
<dbReference type="OrthoDB" id="2187at2759"/>
<evidence type="ECO:0000256" key="17">
    <source>
        <dbReference type="ARBA" id="ARBA00048778"/>
    </source>
</evidence>
<keyword evidence="12" id="KW-0576">Peroxisome</keyword>
<dbReference type="Gene3D" id="1.10.8.60">
    <property type="match status" value="2"/>
</dbReference>
<evidence type="ECO:0000313" key="22">
    <source>
        <dbReference type="EMBL" id="KAA0712522.1"/>
    </source>
</evidence>
<comment type="similarity">
    <text evidence="3">Belongs to the AAA ATPase family.</text>
</comment>
<keyword evidence="11" id="KW-0472">Membrane</keyword>
<keyword evidence="4" id="KW-0488">Methylation</keyword>
<dbReference type="GO" id="GO:0005524">
    <property type="term" value="F:ATP binding"/>
    <property type="evidence" value="ECO:0007669"/>
    <property type="project" value="UniProtKB-KW"/>
</dbReference>
<organism evidence="22 23">
    <name type="scientific">Triplophysa tibetana</name>
    <dbReference type="NCBI Taxonomy" id="1572043"/>
    <lineage>
        <taxon>Eukaryota</taxon>
        <taxon>Metazoa</taxon>
        <taxon>Chordata</taxon>
        <taxon>Craniata</taxon>
        <taxon>Vertebrata</taxon>
        <taxon>Euteleostomi</taxon>
        <taxon>Actinopterygii</taxon>
        <taxon>Neopterygii</taxon>
        <taxon>Teleostei</taxon>
        <taxon>Ostariophysi</taxon>
        <taxon>Cypriniformes</taxon>
        <taxon>Nemacheilidae</taxon>
        <taxon>Triplophysa</taxon>
    </lineage>
</organism>
<dbReference type="EMBL" id="SOYY01000014">
    <property type="protein sequence ID" value="KAA0712522.1"/>
    <property type="molecule type" value="Genomic_DNA"/>
</dbReference>